<protein>
    <submittedName>
        <fullName evidence="3">Uncharacterized protein</fullName>
    </submittedName>
</protein>
<evidence type="ECO:0000313" key="4">
    <source>
        <dbReference type="Proteomes" id="UP000298327"/>
    </source>
</evidence>
<keyword evidence="4" id="KW-1185">Reference proteome</keyword>
<feature type="region of interest" description="Disordered" evidence="1">
    <location>
        <begin position="1"/>
        <end position="25"/>
    </location>
</feature>
<reference evidence="3 4" key="1">
    <citation type="submission" date="2019-02" db="EMBL/GenBank/DDBJ databases">
        <title>Genome sequencing of the rare red list fungi Dentipellis fragilis.</title>
        <authorList>
            <person name="Buettner E."/>
            <person name="Kellner H."/>
        </authorList>
    </citation>
    <scope>NUCLEOTIDE SEQUENCE [LARGE SCALE GENOMIC DNA]</scope>
    <source>
        <strain evidence="3 4">DSM 105465</strain>
    </source>
</reference>
<evidence type="ECO:0000256" key="2">
    <source>
        <dbReference type="SAM" id="Phobius"/>
    </source>
</evidence>
<evidence type="ECO:0000256" key="1">
    <source>
        <dbReference type="SAM" id="MobiDB-lite"/>
    </source>
</evidence>
<evidence type="ECO:0000313" key="3">
    <source>
        <dbReference type="EMBL" id="TFY61124.1"/>
    </source>
</evidence>
<keyword evidence="2" id="KW-0812">Transmembrane</keyword>
<comment type="caution">
    <text evidence="3">The sequence shown here is derived from an EMBL/GenBank/DDBJ whole genome shotgun (WGS) entry which is preliminary data.</text>
</comment>
<proteinExistence type="predicted"/>
<sequence length="298" mass="32763">MRQNGEYIPLSQHPGQGELDDEPRLEGSHYKRKGVFGNITPILIRSAFLISLLSFGITLYSLHFRSIPSFSERIYDLDVSQLRHPSLYTGLERVPEIQLSMAAAALHENASDPEAHAAPQVEEAVELPVGAGRASTVARVSSRYPDRHFTQDGWILLTKEDTTLMTFRTPNTSTCKFHLSFPTRDVLTATHRLLTLENPASVASPFSPGIEIHVLDLPEAMSFDSGKATWNSRPSRGMFVPAVDVAFGEEFISPGITCADPYIMLELACVGAVAEEGCRVEWKEEAGEPLIGIEILAA</sequence>
<keyword evidence="2" id="KW-1133">Transmembrane helix</keyword>
<dbReference type="Proteomes" id="UP000298327">
    <property type="component" value="Unassembled WGS sequence"/>
</dbReference>
<dbReference type="AlphaFoldDB" id="A0A4Y9YEZ4"/>
<feature type="transmembrane region" description="Helical" evidence="2">
    <location>
        <begin position="42"/>
        <end position="62"/>
    </location>
</feature>
<organism evidence="3 4">
    <name type="scientific">Dentipellis fragilis</name>
    <dbReference type="NCBI Taxonomy" id="205917"/>
    <lineage>
        <taxon>Eukaryota</taxon>
        <taxon>Fungi</taxon>
        <taxon>Dikarya</taxon>
        <taxon>Basidiomycota</taxon>
        <taxon>Agaricomycotina</taxon>
        <taxon>Agaricomycetes</taxon>
        <taxon>Russulales</taxon>
        <taxon>Hericiaceae</taxon>
        <taxon>Dentipellis</taxon>
    </lineage>
</organism>
<gene>
    <name evidence="3" type="ORF">EVG20_g7177</name>
</gene>
<dbReference type="OrthoDB" id="3350619at2759"/>
<accession>A0A4Y9YEZ4</accession>
<name>A0A4Y9YEZ4_9AGAM</name>
<keyword evidence="2" id="KW-0472">Membrane</keyword>
<dbReference type="EMBL" id="SEOQ01000526">
    <property type="protein sequence ID" value="TFY61124.1"/>
    <property type="molecule type" value="Genomic_DNA"/>
</dbReference>